<accession>A0A7G5FE30</accession>
<organism evidence="1 2">
    <name type="scientific">Corynebacterium hindlerae</name>
    <dbReference type="NCBI Taxonomy" id="699041"/>
    <lineage>
        <taxon>Bacteria</taxon>
        <taxon>Bacillati</taxon>
        <taxon>Actinomycetota</taxon>
        <taxon>Actinomycetes</taxon>
        <taxon>Mycobacteriales</taxon>
        <taxon>Corynebacteriaceae</taxon>
        <taxon>Corynebacterium</taxon>
    </lineage>
</organism>
<dbReference type="EMBL" id="CP059833">
    <property type="protein sequence ID" value="QMV84871.1"/>
    <property type="molecule type" value="Genomic_DNA"/>
</dbReference>
<keyword evidence="2" id="KW-1185">Reference proteome</keyword>
<evidence type="ECO:0000313" key="2">
    <source>
        <dbReference type="Proteomes" id="UP000515570"/>
    </source>
</evidence>
<reference evidence="1 2" key="1">
    <citation type="submission" date="2020-07" db="EMBL/GenBank/DDBJ databases">
        <title>non toxigenic Corynebacterium sp. nov from a clinical source.</title>
        <authorList>
            <person name="Bernier A.-M."/>
            <person name="Bernard K."/>
        </authorList>
    </citation>
    <scope>NUCLEOTIDE SEQUENCE [LARGE SCALE GENOMIC DNA]</scope>
    <source>
        <strain evidence="2">NML 93-0612</strain>
    </source>
</reference>
<gene>
    <name evidence="1" type="ORF">HW450_11100</name>
</gene>
<proteinExistence type="predicted"/>
<sequence length="222" mass="24042">MKRLLTTLAVLPLVACSQGQTPDTEMVTVTTVVEAATESGTLAQQPAEPAQPENKVIPVEALETLEVPPLCGHEGGRLVNGELPVEKHSQYPNALARLVRHKDGSPQGAYTDINGDGRDEAVVAYNCDKGGASWPTNLLIYDNDLNFITAISDWTEGDMTALRAHIRTLRWDDSKVYVDTYGWMPGDASVAPSRLLTYELTLNGTEPVLTLVSNETNPNKGI</sequence>
<dbReference type="RefSeq" id="WP_182385678.1">
    <property type="nucleotide sequence ID" value="NZ_CP059833.1"/>
</dbReference>
<evidence type="ECO:0000313" key="1">
    <source>
        <dbReference type="EMBL" id="QMV84871.1"/>
    </source>
</evidence>
<protein>
    <submittedName>
        <fullName evidence="1">Uncharacterized protein</fullName>
    </submittedName>
</protein>
<dbReference type="Proteomes" id="UP000515570">
    <property type="component" value="Chromosome"/>
</dbReference>
<dbReference type="AlphaFoldDB" id="A0A7G5FE30"/>
<name>A0A7G5FE30_9CORY</name>